<name>A0ABQ2GAF2_9DEIO</name>
<dbReference type="RefSeq" id="WP_188971654.1">
    <property type="nucleotide sequence ID" value="NZ_BMOL01000009.1"/>
</dbReference>
<organism evidence="1 2">
    <name type="scientific">Deinococcus aerolatus</name>
    <dbReference type="NCBI Taxonomy" id="522487"/>
    <lineage>
        <taxon>Bacteria</taxon>
        <taxon>Thermotogati</taxon>
        <taxon>Deinococcota</taxon>
        <taxon>Deinococci</taxon>
        <taxon>Deinococcales</taxon>
        <taxon>Deinococcaceae</taxon>
        <taxon>Deinococcus</taxon>
    </lineage>
</organism>
<sequence length="133" mass="14057">MSTLKTVTVVRPTSSALVLLVLLAFPGTLAIRQTPGPPDTLATKVSAMSATGLKLAECETRMQTLGTMLSRAGYVSRRAHVSADTVMTALWYHPLHHMSVVAFSGLRASDNTSSFSAVGMAGEVGWNDLLPTP</sequence>
<evidence type="ECO:0000313" key="1">
    <source>
        <dbReference type="EMBL" id="GGL82884.1"/>
    </source>
</evidence>
<dbReference type="Proteomes" id="UP000639973">
    <property type="component" value="Unassembled WGS sequence"/>
</dbReference>
<gene>
    <name evidence="1" type="ORF">GCM10010840_20810</name>
</gene>
<dbReference type="EMBL" id="BMOL01000009">
    <property type="protein sequence ID" value="GGL82884.1"/>
    <property type="molecule type" value="Genomic_DNA"/>
</dbReference>
<protein>
    <submittedName>
        <fullName evidence="1">Uncharacterized protein</fullName>
    </submittedName>
</protein>
<keyword evidence="2" id="KW-1185">Reference proteome</keyword>
<comment type="caution">
    <text evidence="1">The sequence shown here is derived from an EMBL/GenBank/DDBJ whole genome shotgun (WGS) entry which is preliminary data.</text>
</comment>
<evidence type="ECO:0000313" key="2">
    <source>
        <dbReference type="Proteomes" id="UP000639973"/>
    </source>
</evidence>
<proteinExistence type="predicted"/>
<accession>A0ABQ2GAF2</accession>
<reference evidence="2" key="1">
    <citation type="journal article" date="2019" name="Int. J. Syst. Evol. Microbiol.">
        <title>The Global Catalogue of Microorganisms (GCM) 10K type strain sequencing project: providing services to taxonomists for standard genome sequencing and annotation.</title>
        <authorList>
            <consortium name="The Broad Institute Genomics Platform"/>
            <consortium name="The Broad Institute Genome Sequencing Center for Infectious Disease"/>
            <person name="Wu L."/>
            <person name="Ma J."/>
        </authorList>
    </citation>
    <scope>NUCLEOTIDE SEQUENCE [LARGE SCALE GENOMIC DNA]</scope>
    <source>
        <strain evidence="2">JCM 15442</strain>
    </source>
</reference>